<dbReference type="CDD" id="cd00171">
    <property type="entry name" value="Sec7"/>
    <property type="match status" value="1"/>
</dbReference>
<name>A0A292PLG1_9PEZI</name>
<dbReference type="PROSITE" id="PS50190">
    <property type="entry name" value="SEC7"/>
    <property type="match status" value="1"/>
</dbReference>
<feature type="compositionally biased region" description="Polar residues" evidence="6">
    <location>
        <begin position="1236"/>
        <end position="1246"/>
    </location>
</feature>
<dbReference type="PANTHER" id="PTHR10663">
    <property type="entry name" value="GUANYL-NUCLEOTIDE EXCHANGE FACTOR"/>
    <property type="match status" value="1"/>
</dbReference>
<feature type="region of interest" description="Disordered" evidence="6">
    <location>
        <begin position="1222"/>
        <end position="1255"/>
    </location>
</feature>
<evidence type="ECO:0000256" key="3">
    <source>
        <dbReference type="ARBA" id="ARBA00022927"/>
    </source>
</evidence>
<feature type="compositionally biased region" description="Basic and acidic residues" evidence="6">
    <location>
        <begin position="769"/>
        <end position="781"/>
    </location>
</feature>
<keyword evidence="4" id="KW-0472">Membrane</keyword>
<dbReference type="InterPro" id="IPR023394">
    <property type="entry name" value="Sec7_C_sf"/>
</dbReference>
<dbReference type="PANTHER" id="PTHR10663:SF375">
    <property type="entry name" value="LD29171P"/>
    <property type="match status" value="1"/>
</dbReference>
<dbReference type="SUPFAM" id="SSF48371">
    <property type="entry name" value="ARM repeat"/>
    <property type="match status" value="1"/>
</dbReference>
<dbReference type="InterPro" id="IPR046455">
    <property type="entry name" value="Sec7/BIG1-like_C"/>
</dbReference>
<feature type="region of interest" description="Disordered" evidence="6">
    <location>
        <begin position="280"/>
        <end position="311"/>
    </location>
</feature>
<evidence type="ECO:0000313" key="9">
    <source>
        <dbReference type="Proteomes" id="UP001412239"/>
    </source>
</evidence>
<feature type="compositionally biased region" description="Polar residues" evidence="6">
    <location>
        <begin position="154"/>
        <end position="189"/>
    </location>
</feature>
<evidence type="ECO:0000256" key="5">
    <source>
        <dbReference type="ARBA" id="ARBA00060451"/>
    </source>
</evidence>
<dbReference type="Pfam" id="PF20252">
    <property type="entry name" value="BIG2_C"/>
    <property type="match status" value="1"/>
</dbReference>
<dbReference type="Pfam" id="PF09324">
    <property type="entry name" value="Sec7-like_HDS"/>
    <property type="match status" value="1"/>
</dbReference>
<dbReference type="FunFam" id="1.10.220.20:FF:000002">
    <property type="entry name" value="Brefeldin A-inhibited guanine nucleotide-exchange protein 1"/>
    <property type="match status" value="1"/>
</dbReference>
<accession>A0A292PLG1</accession>
<dbReference type="InterPro" id="IPR032691">
    <property type="entry name" value="Mon2/Sec7/BIG1-like_HUS"/>
</dbReference>
<evidence type="ECO:0000256" key="4">
    <source>
        <dbReference type="ARBA" id="ARBA00023136"/>
    </source>
</evidence>
<dbReference type="Pfam" id="PF12783">
    <property type="entry name" value="Sec7-like_HUS"/>
    <property type="match status" value="1"/>
</dbReference>
<dbReference type="FunFam" id="1.10.1000.11:FF:000003">
    <property type="entry name" value="Brefeldin A-inhibited guanine nucleotide-exchange protein 1"/>
    <property type="match status" value="1"/>
</dbReference>
<dbReference type="GO" id="GO:0032012">
    <property type="term" value="P:regulation of ARF protein signal transduction"/>
    <property type="evidence" value="ECO:0007669"/>
    <property type="project" value="InterPro"/>
</dbReference>
<protein>
    <recommendedName>
        <fullName evidence="7">SEC7 domain-containing protein</fullName>
    </recommendedName>
</protein>
<organism evidence="8 9">
    <name type="scientific">Tuber aestivum</name>
    <name type="common">summer truffle</name>
    <dbReference type="NCBI Taxonomy" id="59557"/>
    <lineage>
        <taxon>Eukaryota</taxon>
        <taxon>Fungi</taxon>
        <taxon>Dikarya</taxon>
        <taxon>Ascomycota</taxon>
        <taxon>Pezizomycotina</taxon>
        <taxon>Pezizomycetes</taxon>
        <taxon>Pezizales</taxon>
        <taxon>Tuberaceae</taxon>
        <taxon>Tuber</taxon>
    </lineage>
</organism>
<feature type="region of interest" description="Disordered" evidence="6">
    <location>
        <begin position="136"/>
        <end position="189"/>
    </location>
</feature>
<dbReference type="InterPro" id="IPR032629">
    <property type="entry name" value="DCB_dom"/>
</dbReference>
<keyword evidence="2" id="KW-0963">Cytoplasm</keyword>
<dbReference type="InterPro" id="IPR016024">
    <property type="entry name" value="ARM-type_fold"/>
</dbReference>
<evidence type="ECO:0000256" key="1">
    <source>
        <dbReference type="ARBA" id="ARBA00022448"/>
    </source>
</evidence>
<feature type="region of interest" description="Disordered" evidence="6">
    <location>
        <begin position="1"/>
        <end position="32"/>
    </location>
</feature>
<comment type="subcellular location">
    <subcellularLocation>
        <location evidence="5">Cytoplasmic vesicle</location>
        <location evidence="5">COPI-coated vesicle membrane</location>
    </subcellularLocation>
</comment>
<dbReference type="Pfam" id="PF16213">
    <property type="entry name" value="DCB"/>
    <property type="match status" value="1"/>
</dbReference>
<sequence length="2042" mass="226681">MADETDTGTPAIQSESSQSPPSEPGKMGATKAAISMAVNGNTLGGEGTVAFRLSDADEPELRDETGSAESALVPTPSTGLEISEDRASELQGEPARRPSQISLTTAELLDRELPPLPDPLPDPTPVTPKAGIPIPISTDRPPFSHHQEPVDRPQTPTAMARTSSRNAPATTSTGKRFKNSSVSNNNGAQPTLSSMVFVVQALESILAAKETKRRKPLADSIQRALDAIKSAAPELPPDPAVVFEPLQVACSIQNTQIMITALDCIGKLISYSYFSVSTAPPQIPPTPSTAASVDDAPTSRRVEPPPPTAPTPLIERAIETICDCFQGDMTPDQVQLQIIKALLAAVLNDKAVVHGAGLLKAIRQTYNIFLLSRSSPNQMTAQGTLTQMVHTVFERVKIRISMKEANLAHANGENDSSTNLAIPILHADDGSSHTGDGDAVPESPGLIANRAPQEKITLQSFENRKSFDDERIVDNAPTTVTHTPRKGHPSESGPVPDGSVASSEGHDEEDEIFVKDAFLVFRAMCKLSIKTLPAEQIADLRSQPMRSKLLSLHLIHTILKSHMVVFVSPLSTIRSSSSAEATSFMHAMKQYLCLSLSRNAASAVGLVFEKEIEVFLKEIYLNILDNRHSSGQQKQYLLGILHRICADPRALVEIYLNYDCDRSALDNMFQRIIEHLSRISATQVTINEQQQQNFREQYKSAAAASTHGFSLPPSLSTASIATAPTSAGDPPFPLEYALKRQSLECLIEVLQSLVSWSREGLVGALRESANRELDEGRDSIDNPHSSPRLSAVTTPVLATPQPELERRTSSTDIDGMVDDPSQIEKAKQRKTALVEAIRKFNFKPKRGIKELIEKGFIKSSLPQHIAEFILVNTNSLDKRTVGEYLGEGDAENIATMHAFVDAMDFSRMRFVDALRKYLQAFRLPGEAQKIDRFMLKFAERYISGNPNAFANADTAYVLAYSVIMLNTDQHSSKLKGKTRMTPDDFVKNNRGINDNADLPEEYLLAIYEEIRTNEIVLEGERDPSKIDPTVQSAGGIVEGIGRVLANAGRDLEREAYVQASQEMANKTEQLFKTLLRAQRRGGARPGLSRFIAASSSKHVGPMFEVTWMSVLSGLSGAAQDSNETETIRLCMEGFKLAIRVACFFDLETARIAFVSALAKFTHLSNLGEMKPKNVEALKVLLEVAQSEGNLLKSSWRDVLTCISQLERFQLISSGVDEGSVPDVTKGGIVRPDGNESLKSSRASMQTARPRPRQRATIGTPYQAEVAEESRSREVVVAVDKIFANTSKLGGEGIVHFVRALSEVSWQEIQSSGQSEHPRMFSLQKLVEISYYNMGRIRVEWSNLWNILGEHFNQVGCHSNTSVVFFALDSLRQLSMRFLEIEELPHFKFQKDFLKPFEHVMANNQVVPVKDMVLRCLNQMLQARGNNIRSGWRTMFGTFTFAAKENYDQIVNLAFENVRKIYSSRFGVIVAQGAFADMIICLTEFAKNTRFQKVSLQAIETLKGTVPRMLSCPECPLSEKVDGSGETETTNRQPKRDVRNVKDDPMVKFWFPVLFAFHDILMTGEDLEARTRALSYLFDTLVKYGGDFPSDFWDTICHELLFPIFMVLKSRSEMIQMGNQESVGMWLSTTMIQALRNLIALFTHYFEKLERMLDGFLDLLVTCICQENDTIARIGSSCLQQLILQSVKKLRPEHWTKIVNSFVQLFETTTADQLFSTVSQPSGRTASGSSIQTMTTIPVNDIKGPISEVVSDEETDGENSLKINDLSEPAPGEGDEESGDRTISPENARAATGPQGSTPNVDLEDYRPQQHTQQPVVTAARRRFFNKIITKCVLQLLMIETVSELFSNDAVYSEIPSTELLRLMGLLKKSFTFARRFNGDKELRMRLWREGFMKQPPNLLKQESGSAATYVSILLRMYQDDQIERRESRGAIEAALIPLCVDIIRGYIILDEETQQRNIDAWRPVVVDVMDGYTNFPEKDFDRHVDTFFPLAVELLGREPGPEVRIALQNILRRVGEVRKMGVMGRVRVRDRRTSEVSGRKLT</sequence>
<dbReference type="InterPro" id="IPR035999">
    <property type="entry name" value="Sec7_dom_sf"/>
</dbReference>
<feature type="compositionally biased region" description="Basic and acidic residues" evidence="6">
    <location>
        <begin position="462"/>
        <end position="473"/>
    </location>
</feature>
<proteinExistence type="predicted"/>
<dbReference type="GO" id="GO:0030663">
    <property type="term" value="C:COPI-coated vesicle membrane"/>
    <property type="evidence" value="ECO:0007669"/>
    <property type="project" value="UniProtKB-SubCell"/>
</dbReference>
<dbReference type="InterPro" id="IPR015403">
    <property type="entry name" value="Mon2/Sec7/BIG1-like_HDS"/>
</dbReference>
<gene>
    <name evidence="8" type="ORF">GSTUAT00008560001</name>
</gene>
<feature type="compositionally biased region" description="Polar residues" evidence="6">
    <location>
        <begin position="782"/>
        <end position="793"/>
    </location>
</feature>
<dbReference type="InterPro" id="IPR000904">
    <property type="entry name" value="Sec7_dom"/>
</dbReference>
<dbReference type="GO" id="GO:0015031">
    <property type="term" value="P:protein transport"/>
    <property type="evidence" value="ECO:0007669"/>
    <property type="project" value="UniProtKB-KW"/>
</dbReference>
<evidence type="ECO:0000256" key="2">
    <source>
        <dbReference type="ARBA" id="ARBA00022490"/>
    </source>
</evidence>
<dbReference type="Gene3D" id="1.10.1000.11">
    <property type="entry name" value="Arf Nucleotide-binding Site Opener,domain 2"/>
    <property type="match status" value="1"/>
</dbReference>
<keyword evidence="9" id="KW-1185">Reference proteome</keyword>
<dbReference type="SMART" id="SM00222">
    <property type="entry name" value="Sec7"/>
    <property type="match status" value="1"/>
</dbReference>
<keyword evidence="3" id="KW-0653">Protein transport</keyword>
<keyword evidence="1" id="KW-0813">Transport</keyword>
<reference evidence="8" key="1">
    <citation type="submission" date="2015-10" db="EMBL/GenBank/DDBJ databases">
        <authorList>
            <person name="Regsiter A."/>
            <person name="william w."/>
        </authorList>
    </citation>
    <scope>NUCLEOTIDE SEQUENCE</scope>
    <source>
        <strain evidence="8">Montdore</strain>
    </source>
</reference>
<evidence type="ECO:0000313" key="8">
    <source>
        <dbReference type="EMBL" id="CUS07337.1"/>
    </source>
</evidence>
<feature type="region of interest" description="Disordered" evidence="6">
    <location>
        <begin position="1750"/>
        <end position="1813"/>
    </location>
</feature>
<dbReference type="EMBL" id="LN891216">
    <property type="protein sequence ID" value="CUS07337.1"/>
    <property type="molecule type" value="Genomic_DNA"/>
</dbReference>
<feature type="region of interest" description="Disordered" evidence="6">
    <location>
        <begin position="426"/>
        <end position="506"/>
    </location>
</feature>
<dbReference type="GO" id="GO:0005085">
    <property type="term" value="F:guanyl-nucleotide exchange factor activity"/>
    <property type="evidence" value="ECO:0007669"/>
    <property type="project" value="InterPro"/>
</dbReference>
<dbReference type="Gene3D" id="1.10.220.20">
    <property type="match status" value="1"/>
</dbReference>
<dbReference type="Pfam" id="PF01369">
    <property type="entry name" value="Sec7"/>
    <property type="match status" value="1"/>
</dbReference>
<feature type="region of interest" description="Disordered" evidence="6">
    <location>
        <begin position="769"/>
        <end position="795"/>
    </location>
</feature>
<feature type="domain" description="SEC7" evidence="7">
    <location>
        <begin position="822"/>
        <end position="1013"/>
    </location>
</feature>
<evidence type="ECO:0000259" key="7">
    <source>
        <dbReference type="PROSITE" id="PS50190"/>
    </source>
</evidence>
<dbReference type="Proteomes" id="UP001412239">
    <property type="component" value="Unassembled WGS sequence"/>
</dbReference>
<dbReference type="SUPFAM" id="SSF48425">
    <property type="entry name" value="Sec7 domain"/>
    <property type="match status" value="1"/>
</dbReference>
<evidence type="ECO:0000256" key="6">
    <source>
        <dbReference type="SAM" id="MobiDB-lite"/>
    </source>
</evidence>
<feature type="region of interest" description="Disordered" evidence="6">
    <location>
        <begin position="53"/>
        <end position="100"/>
    </location>
</feature>